<gene>
    <name evidence="1" type="ORF">E1A91_D11G327500v1</name>
</gene>
<dbReference type="AlphaFoldDB" id="A0A5D2SZG8"/>
<keyword evidence="2" id="KW-1185">Reference proteome</keyword>
<organism evidence="1 2">
    <name type="scientific">Gossypium mustelinum</name>
    <name type="common">Cotton</name>
    <name type="synonym">Gossypium caicoense</name>
    <dbReference type="NCBI Taxonomy" id="34275"/>
    <lineage>
        <taxon>Eukaryota</taxon>
        <taxon>Viridiplantae</taxon>
        <taxon>Streptophyta</taxon>
        <taxon>Embryophyta</taxon>
        <taxon>Tracheophyta</taxon>
        <taxon>Spermatophyta</taxon>
        <taxon>Magnoliopsida</taxon>
        <taxon>eudicotyledons</taxon>
        <taxon>Gunneridae</taxon>
        <taxon>Pentapetalae</taxon>
        <taxon>rosids</taxon>
        <taxon>malvids</taxon>
        <taxon>Malvales</taxon>
        <taxon>Malvaceae</taxon>
        <taxon>Malvoideae</taxon>
        <taxon>Gossypium</taxon>
    </lineage>
</organism>
<evidence type="ECO:0000313" key="2">
    <source>
        <dbReference type="Proteomes" id="UP000323597"/>
    </source>
</evidence>
<dbReference type="EMBL" id="CM017659">
    <property type="protein sequence ID" value="TYI58072.1"/>
    <property type="molecule type" value="Genomic_DNA"/>
</dbReference>
<name>A0A5D2SZG8_GOSMU</name>
<protein>
    <submittedName>
        <fullName evidence="1">Uncharacterized protein</fullName>
    </submittedName>
</protein>
<reference evidence="1 2" key="1">
    <citation type="submission" date="2019-07" db="EMBL/GenBank/DDBJ databases">
        <title>WGS assembly of Gossypium mustelinum.</title>
        <authorList>
            <person name="Chen Z.J."/>
            <person name="Sreedasyam A."/>
            <person name="Ando A."/>
            <person name="Song Q."/>
            <person name="De L."/>
            <person name="Hulse-Kemp A."/>
            <person name="Ding M."/>
            <person name="Ye W."/>
            <person name="Kirkbride R."/>
            <person name="Jenkins J."/>
            <person name="Plott C."/>
            <person name="Lovell J."/>
            <person name="Lin Y.-M."/>
            <person name="Vaughn R."/>
            <person name="Liu B."/>
            <person name="Li W."/>
            <person name="Simpson S."/>
            <person name="Scheffler B."/>
            <person name="Saski C."/>
            <person name="Grover C."/>
            <person name="Hu G."/>
            <person name="Conover J."/>
            <person name="Carlson J."/>
            <person name="Shu S."/>
            <person name="Boston L."/>
            <person name="Williams M."/>
            <person name="Peterson D."/>
            <person name="Mcgee K."/>
            <person name="Jones D."/>
            <person name="Wendel J."/>
            <person name="Stelly D."/>
            <person name="Grimwood J."/>
            <person name="Schmutz J."/>
        </authorList>
    </citation>
    <scope>NUCLEOTIDE SEQUENCE [LARGE SCALE GENOMIC DNA]</scope>
    <source>
        <strain evidence="1">1408120.09</strain>
    </source>
</reference>
<proteinExistence type="predicted"/>
<accession>A0A5D2SZG8</accession>
<sequence>MCSLRHAYASAAKGEGTFLWITVFNTIKFPLKSHPTKPVAELKVLLSNVASK</sequence>
<dbReference type="Proteomes" id="UP000323597">
    <property type="component" value="Chromosome D11"/>
</dbReference>
<evidence type="ECO:0000313" key="1">
    <source>
        <dbReference type="EMBL" id="TYI58072.1"/>
    </source>
</evidence>